<feature type="region of interest" description="Disordered" evidence="1">
    <location>
        <begin position="233"/>
        <end position="261"/>
    </location>
</feature>
<feature type="non-terminal residue" evidence="2">
    <location>
        <position position="1"/>
    </location>
</feature>
<name>A0AAD5SBD5_9FUNG</name>
<dbReference type="EMBL" id="JADGJD010000614">
    <property type="protein sequence ID" value="KAJ3049650.1"/>
    <property type="molecule type" value="Genomic_DNA"/>
</dbReference>
<reference evidence="2" key="1">
    <citation type="submission" date="2020-05" db="EMBL/GenBank/DDBJ databases">
        <title>Phylogenomic resolution of chytrid fungi.</title>
        <authorList>
            <person name="Stajich J.E."/>
            <person name="Amses K."/>
            <person name="Simmons R."/>
            <person name="Seto K."/>
            <person name="Myers J."/>
            <person name="Bonds A."/>
            <person name="Quandt C.A."/>
            <person name="Barry K."/>
            <person name="Liu P."/>
            <person name="Grigoriev I."/>
            <person name="Longcore J.E."/>
            <person name="James T.Y."/>
        </authorList>
    </citation>
    <scope>NUCLEOTIDE SEQUENCE</scope>
    <source>
        <strain evidence="2">JEL0318</strain>
    </source>
</reference>
<feature type="compositionally biased region" description="Low complexity" evidence="1">
    <location>
        <begin position="93"/>
        <end position="104"/>
    </location>
</feature>
<dbReference type="AlphaFoldDB" id="A0AAD5SBD5"/>
<sequence>GGNGQLGMGLVGAGGGMGNMELSMPPPPMPNRGSVSPTKPSPRPTPGQMGKSPSVPPVGIKAEAAKQQGGSSEGAGPQPAKGGKGGAKKGGKKAANGKAAQQQANKKETPQPAEDSKPIVTQPPQPAEAPPTTMGMEAPMSADPNDLPSSTGPMGMDVPSSTFGDGGMGGEPPSGMEINGMDWGNTDFDFLGDLGGASGNFSGFGAAPSGGSGDGMEVFGGGDEFNMDDFCTWDGDDNALDKTSPDKSPTPDAPTVGLDPASPRKRKIVEIGEELTEDERNVKLKMDQLGNDAVQEAGSQIGQSEIGGMAPKRGREDEEVEEEDRRRNVRAKLGEGEGNVDADLDFFMEFGNDSGQGEAAAPGADGFGLVVNAGPEQTQQGQKRFASLEAELEELRQRSGFSGQVQEDGGAGCVVAGNVGAYTVMCRIGNKGGYEMVLAGGMESAELAGGDVGGMGVTSVDVLENGGAAAVVAEKVGGLGIGTPGLWVGVSDVVRVVEGHVNGV</sequence>
<protein>
    <submittedName>
        <fullName evidence="2">Uncharacterized protein</fullName>
    </submittedName>
</protein>
<proteinExistence type="predicted"/>
<keyword evidence="3" id="KW-1185">Reference proteome</keyword>
<comment type="caution">
    <text evidence="2">The sequence shown here is derived from an EMBL/GenBank/DDBJ whole genome shotgun (WGS) entry which is preliminary data.</text>
</comment>
<accession>A0AAD5SBD5</accession>
<evidence type="ECO:0000256" key="1">
    <source>
        <dbReference type="SAM" id="MobiDB-lite"/>
    </source>
</evidence>
<feature type="compositionally biased region" description="Basic and acidic residues" evidence="1">
    <location>
        <begin position="105"/>
        <end position="117"/>
    </location>
</feature>
<evidence type="ECO:0000313" key="2">
    <source>
        <dbReference type="EMBL" id="KAJ3049650.1"/>
    </source>
</evidence>
<evidence type="ECO:0000313" key="3">
    <source>
        <dbReference type="Proteomes" id="UP001212841"/>
    </source>
</evidence>
<organism evidence="2 3">
    <name type="scientific">Rhizophlyctis rosea</name>
    <dbReference type="NCBI Taxonomy" id="64517"/>
    <lineage>
        <taxon>Eukaryota</taxon>
        <taxon>Fungi</taxon>
        <taxon>Fungi incertae sedis</taxon>
        <taxon>Chytridiomycota</taxon>
        <taxon>Chytridiomycota incertae sedis</taxon>
        <taxon>Chytridiomycetes</taxon>
        <taxon>Rhizophlyctidales</taxon>
        <taxon>Rhizophlyctidaceae</taxon>
        <taxon>Rhizophlyctis</taxon>
    </lineage>
</organism>
<gene>
    <name evidence="2" type="ORF">HK097_009372</name>
</gene>
<feature type="compositionally biased region" description="Gly residues" evidence="1">
    <location>
        <begin position="1"/>
        <end position="18"/>
    </location>
</feature>
<dbReference type="Proteomes" id="UP001212841">
    <property type="component" value="Unassembled WGS sequence"/>
</dbReference>
<feature type="region of interest" description="Disordered" evidence="1">
    <location>
        <begin position="1"/>
        <end position="174"/>
    </location>
</feature>
<feature type="region of interest" description="Disordered" evidence="1">
    <location>
        <begin position="304"/>
        <end position="327"/>
    </location>
</feature>